<evidence type="ECO:0000313" key="5">
    <source>
        <dbReference type="Proteomes" id="UP001157125"/>
    </source>
</evidence>
<sequence length="98" mass="10659">MLPQTRRLYALRDVTGTVESIPMIAASIMSKKIAEGTGVLVLDVKVGSGAFMKDIDQAREPRRNHGQPWLGRRGADLGAADRHVDPAGTHHRQRPGGH</sequence>
<name>A0ABQ6IAV7_9MICO</name>
<gene>
    <name evidence="4" type="ORF">GCM10025876_10450</name>
</gene>
<dbReference type="PANTHER" id="PTHR10515:SF0">
    <property type="entry name" value="THYMIDINE PHOSPHORYLASE"/>
    <property type="match status" value="1"/>
</dbReference>
<dbReference type="Gene3D" id="3.40.1030.10">
    <property type="entry name" value="Nucleoside phosphorylase/phosphoribosyltransferase catalytic domain"/>
    <property type="match status" value="1"/>
</dbReference>
<dbReference type="InterPro" id="IPR000053">
    <property type="entry name" value="Thymidine/pyrmidine_PPase"/>
</dbReference>
<reference evidence="5" key="1">
    <citation type="journal article" date="2019" name="Int. J. Syst. Evol. Microbiol.">
        <title>The Global Catalogue of Microorganisms (GCM) 10K type strain sequencing project: providing services to taxonomists for standard genome sequencing and annotation.</title>
        <authorList>
            <consortium name="The Broad Institute Genomics Platform"/>
            <consortium name="The Broad Institute Genome Sequencing Center for Infectious Disease"/>
            <person name="Wu L."/>
            <person name="Ma J."/>
        </authorList>
    </citation>
    <scope>NUCLEOTIDE SEQUENCE [LARGE SCALE GENOMIC DNA]</scope>
    <source>
        <strain evidence="5">NBRC 112299</strain>
    </source>
</reference>
<dbReference type="SUPFAM" id="SSF52418">
    <property type="entry name" value="Nucleoside phosphorylase/phosphoribosyltransferase catalytic domain"/>
    <property type="match status" value="1"/>
</dbReference>
<evidence type="ECO:0000313" key="4">
    <source>
        <dbReference type="EMBL" id="GMA34841.1"/>
    </source>
</evidence>
<protein>
    <recommendedName>
        <fullName evidence="6">Thymidine phosphorylase</fullName>
    </recommendedName>
</protein>
<feature type="compositionally biased region" description="Basic residues" evidence="3">
    <location>
        <begin position="89"/>
        <end position="98"/>
    </location>
</feature>
<dbReference type="Proteomes" id="UP001157125">
    <property type="component" value="Unassembled WGS sequence"/>
</dbReference>
<dbReference type="PANTHER" id="PTHR10515">
    <property type="entry name" value="THYMIDINE PHOSPHORYLASE"/>
    <property type="match status" value="1"/>
</dbReference>
<dbReference type="EMBL" id="BSUN01000001">
    <property type="protein sequence ID" value="GMA34841.1"/>
    <property type="molecule type" value="Genomic_DNA"/>
</dbReference>
<evidence type="ECO:0000256" key="2">
    <source>
        <dbReference type="ARBA" id="ARBA00022679"/>
    </source>
</evidence>
<organism evidence="4 5">
    <name type="scientific">Demequina litorisediminis</name>
    <dbReference type="NCBI Taxonomy" id="1849022"/>
    <lineage>
        <taxon>Bacteria</taxon>
        <taxon>Bacillati</taxon>
        <taxon>Actinomycetota</taxon>
        <taxon>Actinomycetes</taxon>
        <taxon>Micrococcales</taxon>
        <taxon>Demequinaceae</taxon>
        <taxon>Demequina</taxon>
    </lineage>
</organism>
<keyword evidence="2" id="KW-0808">Transferase</keyword>
<evidence type="ECO:0008006" key="6">
    <source>
        <dbReference type="Google" id="ProtNLM"/>
    </source>
</evidence>
<accession>A0ABQ6IAV7</accession>
<keyword evidence="5" id="KW-1185">Reference proteome</keyword>
<feature type="compositionally biased region" description="Basic and acidic residues" evidence="3">
    <location>
        <begin position="73"/>
        <end position="85"/>
    </location>
</feature>
<proteinExistence type="predicted"/>
<comment type="caution">
    <text evidence="4">The sequence shown here is derived from an EMBL/GenBank/DDBJ whole genome shotgun (WGS) entry which is preliminary data.</text>
</comment>
<keyword evidence="1" id="KW-0328">Glycosyltransferase</keyword>
<feature type="region of interest" description="Disordered" evidence="3">
    <location>
        <begin position="57"/>
        <end position="98"/>
    </location>
</feature>
<evidence type="ECO:0000256" key="1">
    <source>
        <dbReference type="ARBA" id="ARBA00022676"/>
    </source>
</evidence>
<dbReference type="InterPro" id="IPR035902">
    <property type="entry name" value="Nuc_phospho_transferase"/>
</dbReference>
<evidence type="ECO:0000256" key="3">
    <source>
        <dbReference type="SAM" id="MobiDB-lite"/>
    </source>
</evidence>